<dbReference type="PANTHER" id="PTHR23416">
    <property type="entry name" value="SIALIC ACID SYNTHASE-RELATED"/>
    <property type="match status" value="1"/>
</dbReference>
<dbReference type="PANTHER" id="PTHR23416:SF23">
    <property type="entry name" value="ACETYLTRANSFERASE C18B11.09C-RELATED"/>
    <property type="match status" value="1"/>
</dbReference>
<dbReference type="InterPro" id="IPR024688">
    <property type="entry name" value="Mac_dom"/>
</dbReference>
<gene>
    <name evidence="4" type="ORF">BSYN_19460</name>
</gene>
<proteinExistence type="inferred from homology"/>
<dbReference type="InterPro" id="IPR001451">
    <property type="entry name" value="Hexapep"/>
</dbReference>
<accession>A0ABM8IHW5</accession>
<evidence type="ECO:0000313" key="4">
    <source>
        <dbReference type="EMBL" id="BEG99681.1"/>
    </source>
</evidence>
<feature type="domain" description="Maltose/galactoside acetyltransferase" evidence="3">
    <location>
        <begin position="5"/>
        <end position="58"/>
    </location>
</feature>
<evidence type="ECO:0000256" key="1">
    <source>
        <dbReference type="ARBA" id="ARBA00007274"/>
    </source>
</evidence>
<name>A0ABM8IHW5_9BACE</name>
<dbReference type="RefSeq" id="WP_353330405.1">
    <property type="nucleotide sequence ID" value="NZ_AP028055.1"/>
</dbReference>
<comment type="similarity">
    <text evidence="1">Belongs to the transferase hexapeptide repeat family.</text>
</comment>
<dbReference type="CDD" id="cd03357">
    <property type="entry name" value="LbH_MAT_GAT"/>
    <property type="match status" value="1"/>
</dbReference>
<sequence length="186" mass="20072">MATEKEKMRNGELANTSDPELMAELSKAKVLIAKLNTLYLGSPDLRVTLDELLPNSHSTAMVCPPFYCDYGYNIELGENVFINFNCVILDGAPVKIGHHTLIGPSVQIYTPQHPMNYLDRRQPVESAHPVTIGDDCWIGGGAIICPGVTIGNRCIIGAGSVVTKDLPDDSLAVGNPAIVKRKLNGD</sequence>
<organism evidence="4 5">
    <name type="scientific">Bacteroides sedimenti</name>
    <dbReference type="NCBI Taxonomy" id="2136147"/>
    <lineage>
        <taxon>Bacteria</taxon>
        <taxon>Pseudomonadati</taxon>
        <taxon>Bacteroidota</taxon>
        <taxon>Bacteroidia</taxon>
        <taxon>Bacteroidales</taxon>
        <taxon>Bacteroidaceae</taxon>
        <taxon>Bacteroides</taxon>
    </lineage>
</organism>
<dbReference type="Gene3D" id="2.160.10.10">
    <property type="entry name" value="Hexapeptide repeat proteins"/>
    <property type="match status" value="1"/>
</dbReference>
<dbReference type="SUPFAM" id="SSF51161">
    <property type="entry name" value="Trimeric LpxA-like enzymes"/>
    <property type="match status" value="1"/>
</dbReference>
<evidence type="ECO:0000259" key="3">
    <source>
        <dbReference type="SMART" id="SM01266"/>
    </source>
</evidence>
<keyword evidence="5" id="KW-1185">Reference proteome</keyword>
<dbReference type="SMART" id="SM01266">
    <property type="entry name" value="Mac"/>
    <property type="match status" value="1"/>
</dbReference>
<evidence type="ECO:0000313" key="5">
    <source>
        <dbReference type="Proteomes" id="UP001496674"/>
    </source>
</evidence>
<dbReference type="Pfam" id="PF00132">
    <property type="entry name" value="Hexapep"/>
    <property type="match status" value="1"/>
</dbReference>
<reference evidence="4 5" key="1">
    <citation type="submission" date="2023-04" db="EMBL/GenBank/DDBJ databases">
        <title>Draft genome sequence of acteroides sedimenti strain YN3PY1.</title>
        <authorList>
            <person name="Yoshida N."/>
        </authorList>
    </citation>
    <scope>NUCLEOTIDE SEQUENCE [LARGE SCALE GENOMIC DNA]</scope>
    <source>
        <strain evidence="4 5">YN3PY1</strain>
    </source>
</reference>
<dbReference type="EMBL" id="AP028055">
    <property type="protein sequence ID" value="BEG99681.1"/>
    <property type="molecule type" value="Genomic_DNA"/>
</dbReference>
<protein>
    <submittedName>
        <fullName evidence="4">Maltose O-acetyltransferase</fullName>
    </submittedName>
</protein>
<evidence type="ECO:0000256" key="2">
    <source>
        <dbReference type="ARBA" id="ARBA00022679"/>
    </source>
</evidence>
<dbReference type="InterPro" id="IPR011004">
    <property type="entry name" value="Trimer_LpxA-like_sf"/>
</dbReference>
<keyword evidence="2" id="KW-0808">Transferase</keyword>
<dbReference type="InterPro" id="IPR051159">
    <property type="entry name" value="Hexapeptide_acetyltransf"/>
</dbReference>
<dbReference type="Proteomes" id="UP001496674">
    <property type="component" value="Chromosome"/>
</dbReference>